<feature type="domain" description="DUF1659" evidence="1">
    <location>
        <begin position="2"/>
        <end position="73"/>
    </location>
</feature>
<name>D7CMS0_SYNLT</name>
<evidence type="ECO:0000259" key="1">
    <source>
        <dbReference type="Pfam" id="PF07872"/>
    </source>
</evidence>
<keyword evidence="3" id="KW-1185">Reference proteome</keyword>
<dbReference type="KEGG" id="slp:Slip_1232"/>
<reference evidence="3" key="1">
    <citation type="journal article" date="2010" name="Stand. Genomic Sci.">
        <title>Complete genome sequence of Syntrophothermus lipocalidus type strain (TGB-C1T).</title>
        <authorList>
            <consortium name="US DOE Joint Genome Institute (JGI-PGF)"/>
            <person name="Djao O."/>
            <person name="Zhang X."/>
            <person name="Lucas S."/>
            <person name="Lapidus A."/>
            <person name="Glavina Del Rio T."/>
            <person name="Nolan M."/>
            <person name="Tice H."/>
            <person name="Cheng J."/>
            <person name="Han C."/>
            <person name="Tapia R."/>
            <person name="Goodwin L."/>
            <person name="Pitluck S."/>
            <person name="Liolios K."/>
            <person name="Ivanova N."/>
            <person name="Mavromatis K."/>
            <person name="Mikhailova N."/>
            <person name="Ovchinnikova G."/>
            <person name="Pati A."/>
            <person name="Brambilla E."/>
            <person name="Chen A."/>
            <person name="Palaniappan K."/>
            <person name="Land M."/>
            <person name="Hauser L."/>
            <person name="Chang Y."/>
            <person name="Jeffries C."/>
            <person name="Rohde M."/>
            <person name="Sikorski J."/>
            <person name="Spring S."/>
            <person name="Goker M."/>
            <person name="Detter J."/>
            <person name="Woyke T."/>
            <person name="Bristow J."/>
            <person name="Eisen J."/>
            <person name="Markowitz V."/>
            <person name="Hugenholtz P."/>
            <person name="Kyrpides N."/>
            <person name="Klenk H."/>
        </authorList>
    </citation>
    <scope>NUCLEOTIDE SEQUENCE [LARGE SCALE GENOMIC DNA]</scope>
    <source>
        <strain evidence="3">DSM 12680 / TGB-C1</strain>
    </source>
</reference>
<dbReference type="RefSeq" id="WP_013175407.1">
    <property type="nucleotide sequence ID" value="NC_014220.1"/>
</dbReference>
<dbReference type="STRING" id="643648.Slip_1232"/>
<organism evidence="2 3">
    <name type="scientific">Syntrophothermus lipocalidus (strain DSM 12680 / TGB-C1)</name>
    <dbReference type="NCBI Taxonomy" id="643648"/>
    <lineage>
        <taxon>Bacteria</taxon>
        <taxon>Bacillati</taxon>
        <taxon>Bacillota</taxon>
        <taxon>Clostridia</taxon>
        <taxon>Eubacteriales</taxon>
        <taxon>Syntrophomonadaceae</taxon>
        <taxon>Syntrophothermus</taxon>
    </lineage>
</organism>
<reference evidence="2 3" key="2">
    <citation type="journal article" date="2010" name="Stand. Genomic Sci.">
        <title>Complete genome sequence of Syntrophothermus lipocalidus type strain (TGB-C1).</title>
        <authorList>
            <person name="Djao O.D."/>
            <person name="Zhang X."/>
            <person name="Lucas S."/>
            <person name="Lapidus A."/>
            <person name="Del Rio T.G."/>
            <person name="Nolan M."/>
            <person name="Tice H."/>
            <person name="Cheng J.F."/>
            <person name="Han C."/>
            <person name="Tapia R."/>
            <person name="Goodwin L."/>
            <person name="Pitluck S."/>
            <person name="Liolios K."/>
            <person name="Ivanova N."/>
            <person name="Mavromatis K."/>
            <person name="Mikhailova N."/>
            <person name="Ovchinnikova G."/>
            <person name="Pati A."/>
            <person name="Brambilla E."/>
            <person name="Chen A."/>
            <person name="Palaniappan K."/>
            <person name="Land M."/>
            <person name="Hauser L."/>
            <person name="Chang Y.J."/>
            <person name="Jeffries C.D."/>
            <person name="Rohde M."/>
            <person name="Sikorski J."/>
            <person name="Spring S."/>
            <person name="Goker M."/>
            <person name="Detter J.C."/>
            <person name="Woyke T."/>
            <person name="Bristow J."/>
            <person name="Eisen J.A."/>
            <person name="Markowitz V."/>
            <person name="Hugenholtz P."/>
            <person name="Kyrpides N.C."/>
            <person name="Klenk H.P."/>
        </authorList>
    </citation>
    <scope>NUCLEOTIDE SEQUENCE [LARGE SCALE GENOMIC DNA]</scope>
    <source>
        <strain evidence="3">DSM 12680 / TGB-C1</strain>
    </source>
</reference>
<dbReference type="EMBL" id="CP002048">
    <property type="protein sequence ID" value="ADI02005.1"/>
    <property type="molecule type" value="Genomic_DNA"/>
</dbReference>
<dbReference type="Pfam" id="PF07872">
    <property type="entry name" value="DUF1659"/>
    <property type="match status" value="1"/>
</dbReference>
<sequence>MAVQAVTVTSELIVNVENGVNAQGNPILAARRYRNVKPSATSDDVYAVGQTLAGLQEKPVAGIQRRDVADLENV</sequence>
<proteinExistence type="predicted"/>
<gene>
    <name evidence="2" type="ordered locus">Slip_1232</name>
</gene>
<evidence type="ECO:0000313" key="3">
    <source>
        <dbReference type="Proteomes" id="UP000000378"/>
    </source>
</evidence>
<dbReference type="HOGENOM" id="CLU_196603_1_0_9"/>
<accession>D7CMS0</accession>
<dbReference type="AlphaFoldDB" id="D7CMS0"/>
<evidence type="ECO:0000313" key="2">
    <source>
        <dbReference type="EMBL" id="ADI02005.1"/>
    </source>
</evidence>
<dbReference type="OrthoDB" id="1955198at2"/>
<protein>
    <recommendedName>
        <fullName evidence="1">DUF1659 domain-containing protein</fullName>
    </recommendedName>
</protein>
<dbReference type="eggNOG" id="ENOG5030NDY">
    <property type="taxonomic scope" value="Bacteria"/>
</dbReference>
<dbReference type="Proteomes" id="UP000000378">
    <property type="component" value="Chromosome"/>
</dbReference>
<dbReference type="InterPro" id="IPR012454">
    <property type="entry name" value="DUF1659"/>
</dbReference>